<evidence type="ECO:0000256" key="2">
    <source>
        <dbReference type="ARBA" id="ARBA00023315"/>
    </source>
</evidence>
<evidence type="ECO:0000313" key="4">
    <source>
        <dbReference type="EMBL" id="VEN74400.1"/>
    </source>
</evidence>
<evidence type="ECO:0000259" key="3">
    <source>
        <dbReference type="PROSITE" id="PS51186"/>
    </source>
</evidence>
<dbReference type="GO" id="GO:0006526">
    <property type="term" value="P:L-arginine biosynthetic process"/>
    <property type="evidence" value="ECO:0007669"/>
    <property type="project" value="InterPro"/>
</dbReference>
<protein>
    <recommendedName>
        <fullName evidence="3">N-acetyltransferase domain-containing protein</fullName>
    </recommendedName>
</protein>
<accession>A0A484HGR7</accession>
<dbReference type="AlphaFoldDB" id="A0A484HGR7"/>
<feature type="domain" description="N-acetyltransferase" evidence="3">
    <location>
        <begin position="188"/>
        <end position="332"/>
    </location>
</feature>
<dbReference type="PANTHER" id="PTHR30602:SF12">
    <property type="entry name" value="AMINO-ACID ACETYLTRANSFERASE NAGS1, CHLOROPLASTIC-RELATED"/>
    <property type="match status" value="1"/>
</dbReference>
<gene>
    <name evidence="4" type="ORF">EPICR_30337</name>
</gene>
<dbReference type="PANTHER" id="PTHR30602">
    <property type="entry name" value="AMINO-ACID ACETYLTRANSFERASE"/>
    <property type="match status" value="1"/>
</dbReference>
<dbReference type="GO" id="GO:0005737">
    <property type="term" value="C:cytoplasm"/>
    <property type="evidence" value="ECO:0007669"/>
    <property type="project" value="InterPro"/>
</dbReference>
<name>A0A484HGR7_9BACT</name>
<evidence type="ECO:0000256" key="1">
    <source>
        <dbReference type="ARBA" id="ARBA00022679"/>
    </source>
</evidence>
<reference evidence="4" key="1">
    <citation type="submission" date="2019-01" db="EMBL/GenBank/DDBJ databases">
        <authorList>
            <consortium name="Genoscope - CEA"/>
            <person name="William W."/>
        </authorList>
    </citation>
    <scope>NUCLEOTIDE SEQUENCE</scope>
    <source>
        <strain evidence="4">CR-1</strain>
    </source>
</reference>
<proteinExistence type="predicted"/>
<dbReference type="PROSITE" id="PS51186">
    <property type="entry name" value="GNAT"/>
    <property type="match status" value="1"/>
</dbReference>
<dbReference type="InterPro" id="IPR000182">
    <property type="entry name" value="GNAT_dom"/>
</dbReference>
<dbReference type="InterPro" id="IPR010167">
    <property type="entry name" value="NH2A_AcTrfase"/>
</dbReference>
<keyword evidence="2" id="KW-0012">Acyltransferase</keyword>
<keyword evidence="1" id="KW-0808">Transferase</keyword>
<dbReference type="EMBL" id="CAACVI010000023">
    <property type="protein sequence ID" value="VEN74400.1"/>
    <property type="molecule type" value="Genomic_DNA"/>
</dbReference>
<dbReference type="InterPro" id="IPR016181">
    <property type="entry name" value="Acyl_CoA_acyltransferase"/>
</dbReference>
<organism evidence="4">
    <name type="scientific">uncultured Desulfobacteraceae bacterium</name>
    <dbReference type="NCBI Taxonomy" id="218296"/>
    <lineage>
        <taxon>Bacteria</taxon>
        <taxon>Pseudomonadati</taxon>
        <taxon>Thermodesulfobacteriota</taxon>
        <taxon>Desulfobacteria</taxon>
        <taxon>Desulfobacterales</taxon>
        <taxon>Desulfobacteraceae</taxon>
        <taxon>environmental samples</taxon>
    </lineage>
</organism>
<dbReference type="Pfam" id="PF00583">
    <property type="entry name" value="Acetyltransf_1"/>
    <property type="match status" value="1"/>
</dbReference>
<sequence>MPKLYVEEYSRVLSGETVLIACREGILRDCFDEIVADVKFLVRQNIHTTLLHNVSNRFSNQGLFKRLETLLPGVEIAKAPPGRDFYRFALDHREKISKIIFLERKYLTDGRGRKINAISAQSMRKGSGEWEPDISNVNFKDALKKICEKIEAGMCRRAHVLRAGKNAVRHELFTIEGSGTIIADDFHETFSGAHSEDQARMVSGILDIYKKEGFLKPRTQEYIVRNLKNFYVTRIDGIIVGCVEKIPTDPETAELGALAISTRFRNQRVGVFTVKSFMDTARLEGYKRFISLTNNPKLQRLYRSLGFEKTAPPRYEKRRDSSPGVAMFYKKI</sequence>
<dbReference type="SUPFAM" id="SSF55729">
    <property type="entry name" value="Acyl-CoA N-acyltransferases (Nat)"/>
    <property type="match status" value="1"/>
</dbReference>
<dbReference type="CDD" id="cd04301">
    <property type="entry name" value="NAT_SF"/>
    <property type="match status" value="1"/>
</dbReference>
<dbReference type="Gene3D" id="3.40.630.30">
    <property type="match status" value="1"/>
</dbReference>
<dbReference type="GO" id="GO:0004042">
    <property type="term" value="F:L-glutamate N-acetyltransferase activity"/>
    <property type="evidence" value="ECO:0007669"/>
    <property type="project" value="InterPro"/>
</dbReference>